<protein>
    <submittedName>
        <fullName evidence="1">Uncharacterized protein</fullName>
    </submittedName>
</protein>
<proteinExistence type="predicted"/>
<evidence type="ECO:0000313" key="1">
    <source>
        <dbReference type="EMBL" id="EKC78684.1"/>
    </source>
</evidence>
<feature type="non-terminal residue" evidence="1">
    <location>
        <position position="38"/>
    </location>
</feature>
<accession>K1UFB6</accession>
<dbReference type="EMBL" id="AJWY01002148">
    <property type="protein sequence ID" value="EKC78684.1"/>
    <property type="molecule type" value="Genomic_DNA"/>
</dbReference>
<gene>
    <name evidence="1" type="ORF">LEA_03228</name>
</gene>
<reference evidence="1" key="1">
    <citation type="journal article" date="2013" name="Environ. Microbiol.">
        <title>Microbiota from the distal guts of lean and obese adolescents exhibit partial functional redundancy besides clear differences in community structure.</title>
        <authorList>
            <person name="Ferrer M."/>
            <person name="Ruiz A."/>
            <person name="Lanza F."/>
            <person name="Haange S.B."/>
            <person name="Oberbach A."/>
            <person name="Till H."/>
            <person name="Bargiela R."/>
            <person name="Campoy C."/>
            <person name="Segura M.T."/>
            <person name="Richter M."/>
            <person name="von Bergen M."/>
            <person name="Seifert J."/>
            <person name="Suarez A."/>
        </authorList>
    </citation>
    <scope>NUCLEOTIDE SEQUENCE</scope>
</reference>
<organism evidence="1">
    <name type="scientific">human gut metagenome</name>
    <dbReference type="NCBI Taxonomy" id="408170"/>
    <lineage>
        <taxon>unclassified sequences</taxon>
        <taxon>metagenomes</taxon>
        <taxon>organismal metagenomes</taxon>
    </lineage>
</organism>
<name>K1UFB6_9ZZZZ</name>
<sequence>MAGFMIEDLESGKVRQFHWNEVEDLLCDGSATLLDVRT</sequence>
<dbReference type="AlphaFoldDB" id="K1UFB6"/>
<comment type="caution">
    <text evidence="1">The sequence shown here is derived from an EMBL/GenBank/DDBJ whole genome shotgun (WGS) entry which is preliminary data.</text>
</comment>